<dbReference type="CDD" id="cd01821">
    <property type="entry name" value="Rhamnogalacturan_acetylesterase_like"/>
    <property type="match status" value="1"/>
</dbReference>
<protein>
    <submittedName>
        <fullName evidence="4">Lysophospholipase L1-like esterase</fullName>
    </submittedName>
</protein>
<name>A0A7W5AT07_9BACL</name>
<dbReference type="SUPFAM" id="SSF52266">
    <property type="entry name" value="SGNH hydrolase"/>
    <property type="match status" value="1"/>
</dbReference>
<gene>
    <name evidence="4" type="ORF">FHS18_000140</name>
</gene>
<dbReference type="EMBL" id="JACHXK010000001">
    <property type="protein sequence ID" value="MBB3108112.1"/>
    <property type="molecule type" value="Genomic_DNA"/>
</dbReference>
<dbReference type="Gene3D" id="3.40.50.1110">
    <property type="entry name" value="SGNH hydrolase"/>
    <property type="match status" value="1"/>
</dbReference>
<sequence>MKPFTIYVAGDSTAANYLPEHAPMEGWGAKLHLYLRSSIRVVNEAVNGRSSKSFIEEGRLDSILDRIQSGDFLLVQFGHNDSKEDAERHTSPWHTYPNYLQRYIQGARDKGATPILISPLCRRHFDGDGLLINTHGDYPRSAEALCVRDNVTFIDLNGRSAAAFKELGEARSKQWFTWLQPGEHANYPEGIEDDTHLNEHGAQEVSKIVADALIRHYPIG</sequence>
<comment type="similarity">
    <text evidence="1">Belongs to the 'GDSL' lipolytic enzyme family.</text>
</comment>
<dbReference type="RefSeq" id="WP_183595905.1">
    <property type="nucleotide sequence ID" value="NZ_JACHXK010000001.1"/>
</dbReference>
<dbReference type="PANTHER" id="PTHR43695:SF1">
    <property type="entry name" value="RHAMNOGALACTURONAN ACETYLESTERASE"/>
    <property type="match status" value="1"/>
</dbReference>
<keyword evidence="2" id="KW-0378">Hydrolase</keyword>
<dbReference type="InterPro" id="IPR037459">
    <property type="entry name" value="RhgT-like"/>
</dbReference>
<comment type="caution">
    <text evidence="4">The sequence shown here is derived from an EMBL/GenBank/DDBJ whole genome shotgun (WGS) entry which is preliminary data.</text>
</comment>
<dbReference type="Pfam" id="PF13472">
    <property type="entry name" value="Lipase_GDSL_2"/>
    <property type="match status" value="1"/>
</dbReference>
<keyword evidence="5" id="KW-1185">Reference proteome</keyword>
<accession>A0A7W5AT07</accession>
<organism evidence="4 5">
    <name type="scientific">Paenibacillus phyllosphaerae</name>
    <dbReference type="NCBI Taxonomy" id="274593"/>
    <lineage>
        <taxon>Bacteria</taxon>
        <taxon>Bacillati</taxon>
        <taxon>Bacillota</taxon>
        <taxon>Bacilli</taxon>
        <taxon>Bacillales</taxon>
        <taxon>Paenibacillaceae</taxon>
        <taxon>Paenibacillus</taxon>
    </lineage>
</organism>
<dbReference type="AlphaFoldDB" id="A0A7W5AT07"/>
<evidence type="ECO:0000256" key="1">
    <source>
        <dbReference type="ARBA" id="ARBA00008668"/>
    </source>
</evidence>
<evidence type="ECO:0000313" key="5">
    <source>
        <dbReference type="Proteomes" id="UP000570361"/>
    </source>
</evidence>
<reference evidence="4 5" key="1">
    <citation type="submission" date="2020-08" db="EMBL/GenBank/DDBJ databases">
        <title>Genomic Encyclopedia of Type Strains, Phase III (KMG-III): the genomes of soil and plant-associated and newly described type strains.</title>
        <authorList>
            <person name="Whitman W."/>
        </authorList>
    </citation>
    <scope>NUCLEOTIDE SEQUENCE [LARGE SCALE GENOMIC DNA]</scope>
    <source>
        <strain evidence="4 5">CECT 5862</strain>
    </source>
</reference>
<feature type="domain" description="SGNH hydrolase-type esterase" evidence="3">
    <location>
        <begin position="9"/>
        <end position="203"/>
    </location>
</feature>
<dbReference type="PANTHER" id="PTHR43695">
    <property type="entry name" value="PUTATIVE (AFU_ORTHOLOGUE AFUA_2G17250)-RELATED"/>
    <property type="match status" value="1"/>
</dbReference>
<dbReference type="GO" id="GO:0016787">
    <property type="term" value="F:hydrolase activity"/>
    <property type="evidence" value="ECO:0007669"/>
    <property type="project" value="UniProtKB-KW"/>
</dbReference>
<proteinExistence type="inferred from homology"/>
<evidence type="ECO:0000259" key="3">
    <source>
        <dbReference type="Pfam" id="PF13472"/>
    </source>
</evidence>
<dbReference type="InterPro" id="IPR036514">
    <property type="entry name" value="SGNH_hydro_sf"/>
</dbReference>
<dbReference type="Proteomes" id="UP000570361">
    <property type="component" value="Unassembled WGS sequence"/>
</dbReference>
<dbReference type="InterPro" id="IPR013830">
    <property type="entry name" value="SGNH_hydro"/>
</dbReference>
<evidence type="ECO:0000313" key="4">
    <source>
        <dbReference type="EMBL" id="MBB3108112.1"/>
    </source>
</evidence>
<evidence type="ECO:0000256" key="2">
    <source>
        <dbReference type="ARBA" id="ARBA00022801"/>
    </source>
</evidence>